<dbReference type="RefSeq" id="WP_073135792.1">
    <property type="nucleotide sequence ID" value="NZ_FQWQ01000002.1"/>
</dbReference>
<dbReference type="PROSITE" id="PS51257">
    <property type="entry name" value="PROKAR_LIPOPROTEIN"/>
    <property type="match status" value="1"/>
</dbReference>
<proteinExistence type="predicted"/>
<dbReference type="PANTHER" id="PTHR11647">
    <property type="entry name" value="HYDRANTOINASE/DIHYDROPYRIMIDINASE FAMILY MEMBER"/>
    <property type="match status" value="1"/>
</dbReference>
<feature type="domain" description="Amidohydrolase 3" evidence="1">
    <location>
        <begin position="170"/>
        <end position="524"/>
    </location>
</feature>
<reference evidence="2 3" key="1">
    <citation type="submission" date="2016-11" db="EMBL/GenBank/DDBJ databases">
        <authorList>
            <person name="Jaros S."/>
            <person name="Januszkiewicz K."/>
            <person name="Wedrychowicz H."/>
        </authorList>
    </citation>
    <scope>NUCLEOTIDE SEQUENCE [LARGE SCALE GENOMIC DNA]</scope>
    <source>
        <strain evidence="2 3">DSM 24574</strain>
    </source>
</reference>
<dbReference type="AlphaFoldDB" id="A0A1M5R1I5"/>
<sequence length="549" mass="59992">MRYCIVLGVALLILLACRPKPKQTFDVILRHGTVYDGSGAEPFTADVALQADTIAAIGDLGDAAGKKEIDATGLAVAPGFINMLSWADRSLLMDGRSMSDIKQGVTLEVFGEGWSPGPVKRKATSKPVDSLWTTLGGYFDYVLKKGVSPNVASFVGATSIRIHELGHDNRPPTAEELKRMKALVQQAMDDGAMGLGSSLIYAPADYASTDELIALAQVASQNGGMYITHMRSESDNILSAMNETFRISKEAHIAAEIYHLKINHERNWGKVETVIAKLDSARKAGLKITANMYTYTASATGLTARLPTWVQEGGASAMRKRLKNPVTRKKVLEEMRLGIPTKNSDPKDVMMLGFRLDSLNKLYRGKRLDEVARLHGKDADETVLDLVVRDKSTIAAVYFLISEANVKRMLTLPYVSFGSDAASMSEAKIFADWGTHPRAYGTFARFLGKYVRDEKVVSLPEAIRRLTALPASNLKLKKRGSLKVGYYADLALFDARTIADHATFDSPKEYATGMQHVFVNGVQVLHQGEHTGALPGRVVRGPGWKSKRG</sequence>
<dbReference type="GO" id="GO:0005829">
    <property type="term" value="C:cytosol"/>
    <property type="evidence" value="ECO:0007669"/>
    <property type="project" value="TreeGrafter"/>
</dbReference>
<dbReference type="InterPro" id="IPR032466">
    <property type="entry name" value="Metal_Hydrolase"/>
</dbReference>
<dbReference type="InterPro" id="IPR011059">
    <property type="entry name" value="Metal-dep_hydrolase_composite"/>
</dbReference>
<accession>A0A1M5R1I5</accession>
<dbReference type="Pfam" id="PF07969">
    <property type="entry name" value="Amidohydro_3"/>
    <property type="match status" value="1"/>
</dbReference>
<dbReference type="InterPro" id="IPR050378">
    <property type="entry name" value="Metallo-dep_Hydrolases_sf"/>
</dbReference>
<dbReference type="OrthoDB" id="9775607at2"/>
<dbReference type="Gene3D" id="2.30.40.10">
    <property type="entry name" value="Urease, subunit C, domain 1"/>
    <property type="match status" value="1"/>
</dbReference>
<dbReference type="InterPro" id="IPR013108">
    <property type="entry name" value="Amidohydro_3"/>
</dbReference>
<organism evidence="2 3">
    <name type="scientific">Chryseolinea serpens</name>
    <dbReference type="NCBI Taxonomy" id="947013"/>
    <lineage>
        <taxon>Bacteria</taxon>
        <taxon>Pseudomonadati</taxon>
        <taxon>Bacteroidota</taxon>
        <taxon>Cytophagia</taxon>
        <taxon>Cytophagales</taxon>
        <taxon>Fulvivirgaceae</taxon>
        <taxon>Chryseolinea</taxon>
    </lineage>
</organism>
<dbReference type="Gene3D" id="3.20.20.140">
    <property type="entry name" value="Metal-dependent hydrolases"/>
    <property type="match status" value="2"/>
</dbReference>
<dbReference type="PANTHER" id="PTHR11647:SF1">
    <property type="entry name" value="COLLAPSIN RESPONSE MEDIATOR PROTEIN"/>
    <property type="match status" value="1"/>
</dbReference>
<dbReference type="Proteomes" id="UP000184212">
    <property type="component" value="Unassembled WGS sequence"/>
</dbReference>
<evidence type="ECO:0000313" key="3">
    <source>
        <dbReference type="Proteomes" id="UP000184212"/>
    </source>
</evidence>
<dbReference type="STRING" id="947013.SAMN04488109_3146"/>
<protein>
    <submittedName>
        <fullName evidence="2">N-acyl-D-amino-acid deacylase</fullName>
    </submittedName>
</protein>
<dbReference type="GO" id="GO:0016812">
    <property type="term" value="F:hydrolase activity, acting on carbon-nitrogen (but not peptide) bonds, in cyclic amides"/>
    <property type="evidence" value="ECO:0007669"/>
    <property type="project" value="TreeGrafter"/>
</dbReference>
<keyword evidence="3" id="KW-1185">Reference proteome</keyword>
<dbReference type="EMBL" id="FQWQ01000002">
    <property type="protein sequence ID" value="SHH20277.1"/>
    <property type="molecule type" value="Genomic_DNA"/>
</dbReference>
<name>A0A1M5R1I5_9BACT</name>
<dbReference type="CDD" id="cd01297">
    <property type="entry name" value="D-aminoacylase"/>
    <property type="match status" value="1"/>
</dbReference>
<gene>
    <name evidence="2" type="ORF">SAMN04488109_3146</name>
</gene>
<dbReference type="SUPFAM" id="SSF51338">
    <property type="entry name" value="Composite domain of metallo-dependent hydrolases"/>
    <property type="match status" value="1"/>
</dbReference>
<evidence type="ECO:0000259" key="1">
    <source>
        <dbReference type="Pfam" id="PF07969"/>
    </source>
</evidence>
<evidence type="ECO:0000313" key="2">
    <source>
        <dbReference type="EMBL" id="SHH20277.1"/>
    </source>
</evidence>
<dbReference type="SUPFAM" id="SSF51556">
    <property type="entry name" value="Metallo-dependent hydrolases"/>
    <property type="match status" value="1"/>
</dbReference>